<dbReference type="AlphaFoldDB" id="A0A316TXE6"/>
<protein>
    <recommendedName>
        <fullName evidence="1">Mycothiol-dependent maleylpyruvate isomerase metal-binding domain-containing protein</fullName>
    </recommendedName>
</protein>
<dbReference type="EMBL" id="QGGB01000003">
    <property type="protein sequence ID" value="PWN07284.1"/>
    <property type="molecule type" value="Genomic_DNA"/>
</dbReference>
<proteinExistence type="predicted"/>
<dbReference type="Gene3D" id="1.20.120.450">
    <property type="entry name" value="dinb family like domain"/>
    <property type="match status" value="1"/>
</dbReference>
<evidence type="ECO:0000313" key="3">
    <source>
        <dbReference type="Proteomes" id="UP000245533"/>
    </source>
</evidence>
<dbReference type="Pfam" id="PF11716">
    <property type="entry name" value="MDMPI_N"/>
    <property type="match status" value="1"/>
</dbReference>
<evidence type="ECO:0000313" key="2">
    <source>
        <dbReference type="EMBL" id="PWN07284.1"/>
    </source>
</evidence>
<gene>
    <name evidence="2" type="ORF">DDZ15_03180</name>
</gene>
<accession>A0A316TXE6</accession>
<comment type="caution">
    <text evidence="2">The sequence shown here is derived from an EMBL/GenBank/DDBJ whole genome shotgun (WGS) entry which is preliminary data.</text>
</comment>
<dbReference type="InterPro" id="IPR034660">
    <property type="entry name" value="DinB/YfiT-like"/>
</dbReference>
<dbReference type="Proteomes" id="UP000245533">
    <property type="component" value="Unassembled WGS sequence"/>
</dbReference>
<dbReference type="GO" id="GO:0046872">
    <property type="term" value="F:metal ion binding"/>
    <property type="evidence" value="ECO:0007669"/>
    <property type="project" value="InterPro"/>
</dbReference>
<keyword evidence="3" id="KW-1185">Reference proteome</keyword>
<dbReference type="InterPro" id="IPR024344">
    <property type="entry name" value="MDMPI_metal-binding"/>
</dbReference>
<dbReference type="RefSeq" id="WP_109644821.1">
    <property type="nucleotide sequence ID" value="NZ_QGGB01000003.1"/>
</dbReference>
<sequence>MKPLLHIDAIPIFEKTQQELISLLESLSPEEWESPTSSADWRVKDIAAHLLDGDLRRLSIHRDGHRLPEPSAPPDTHESLVEYLDGLNADWIRASKRLSTALIIELTAFTTPKVVAHFRQLDPEGTALFPVGWAGETESQNWFDIAREYTEKWHHQQQIREAVGRPLLTDTLWLSPLIDTLIRGVPAVYNRYAADSGHESMEIVISGSIHKRWMLSVSASGWDLYNPEEEKAETTIEMSDDTAWRLFTKRLHEDEALKRMRIYGNRDLGKLIAKTVSFMK</sequence>
<organism evidence="2 3">
    <name type="scientific">Rhodohalobacter mucosus</name>
    <dbReference type="NCBI Taxonomy" id="2079485"/>
    <lineage>
        <taxon>Bacteria</taxon>
        <taxon>Pseudomonadati</taxon>
        <taxon>Balneolota</taxon>
        <taxon>Balneolia</taxon>
        <taxon>Balneolales</taxon>
        <taxon>Balneolaceae</taxon>
        <taxon>Rhodohalobacter</taxon>
    </lineage>
</organism>
<name>A0A316TXE6_9BACT</name>
<dbReference type="OrthoDB" id="154293at2"/>
<reference evidence="2 3" key="1">
    <citation type="submission" date="2018-05" db="EMBL/GenBank/DDBJ databases">
        <title>Rhodohalobacter halophilus gen. nov., sp. nov., a moderately halophilic member of the family Balneolaceae.</title>
        <authorList>
            <person name="Liu Z.-W."/>
        </authorList>
    </citation>
    <scope>NUCLEOTIDE SEQUENCE [LARGE SCALE GENOMIC DNA]</scope>
    <source>
        <strain evidence="2 3">8A47</strain>
    </source>
</reference>
<evidence type="ECO:0000259" key="1">
    <source>
        <dbReference type="Pfam" id="PF11716"/>
    </source>
</evidence>
<dbReference type="SUPFAM" id="SSF109854">
    <property type="entry name" value="DinB/YfiT-like putative metalloenzymes"/>
    <property type="match status" value="1"/>
</dbReference>
<feature type="domain" description="Mycothiol-dependent maleylpyruvate isomerase metal-binding" evidence="1">
    <location>
        <begin position="18"/>
        <end position="159"/>
    </location>
</feature>